<gene>
    <name evidence="2" type="ORF">B0J11DRAFT_250403</name>
</gene>
<keyword evidence="1" id="KW-1133">Transmembrane helix</keyword>
<dbReference type="Proteomes" id="UP000700596">
    <property type="component" value="Unassembled WGS sequence"/>
</dbReference>
<evidence type="ECO:0000313" key="2">
    <source>
        <dbReference type="EMBL" id="KAH7130342.1"/>
    </source>
</evidence>
<feature type="transmembrane region" description="Helical" evidence="1">
    <location>
        <begin position="62"/>
        <end position="84"/>
    </location>
</feature>
<proteinExistence type="predicted"/>
<reference evidence="2" key="1">
    <citation type="journal article" date="2021" name="Nat. Commun.">
        <title>Genetic determinants of endophytism in the Arabidopsis root mycobiome.</title>
        <authorList>
            <person name="Mesny F."/>
            <person name="Miyauchi S."/>
            <person name="Thiergart T."/>
            <person name="Pickel B."/>
            <person name="Atanasova L."/>
            <person name="Karlsson M."/>
            <person name="Huettel B."/>
            <person name="Barry K.W."/>
            <person name="Haridas S."/>
            <person name="Chen C."/>
            <person name="Bauer D."/>
            <person name="Andreopoulos W."/>
            <person name="Pangilinan J."/>
            <person name="LaButti K."/>
            <person name="Riley R."/>
            <person name="Lipzen A."/>
            <person name="Clum A."/>
            <person name="Drula E."/>
            <person name="Henrissat B."/>
            <person name="Kohler A."/>
            <person name="Grigoriev I.V."/>
            <person name="Martin F.M."/>
            <person name="Hacquard S."/>
        </authorList>
    </citation>
    <scope>NUCLEOTIDE SEQUENCE</scope>
    <source>
        <strain evidence="2">MPI-CAGE-CH-0243</strain>
    </source>
</reference>
<name>A0A9P9E423_9PLEO</name>
<comment type="caution">
    <text evidence="2">The sequence shown here is derived from an EMBL/GenBank/DDBJ whole genome shotgun (WGS) entry which is preliminary data.</text>
</comment>
<dbReference type="AlphaFoldDB" id="A0A9P9E423"/>
<dbReference type="OrthoDB" id="2561686at2759"/>
<evidence type="ECO:0000256" key="1">
    <source>
        <dbReference type="SAM" id="Phobius"/>
    </source>
</evidence>
<organism evidence="2 3">
    <name type="scientific">Dendryphion nanum</name>
    <dbReference type="NCBI Taxonomy" id="256645"/>
    <lineage>
        <taxon>Eukaryota</taxon>
        <taxon>Fungi</taxon>
        <taxon>Dikarya</taxon>
        <taxon>Ascomycota</taxon>
        <taxon>Pezizomycotina</taxon>
        <taxon>Dothideomycetes</taxon>
        <taxon>Pleosporomycetidae</taxon>
        <taxon>Pleosporales</taxon>
        <taxon>Torulaceae</taxon>
        <taxon>Dendryphion</taxon>
    </lineage>
</organism>
<evidence type="ECO:0000313" key="3">
    <source>
        <dbReference type="Proteomes" id="UP000700596"/>
    </source>
</evidence>
<keyword evidence="3" id="KW-1185">Reference proteome</keyword>
<accession>A0A9P9E423</accession>
<protein>
    <submittedName>
        <fullName evidence="2">Uncharacterized protein</fullName>
    </submittedName>
</protein>
<dbReference type="EMBL" id="JAGMWT010000004">
    <property type="protein sequence ID" value="KAH7130342.1"/>
    <property type="molecule type" value="Genomic_DNA"/>
</dbReference>
<keyword evidence="1" id="KW-0472">Membrane</keyword>
<sequence length="102" mass="11060">MSSVVHSLTDLVKSLVEVVWSFFTTAVHLVQNTLGFAAKFLTSILNVIVEFFQGLVDLAGGIASFILGNIVILIVIGGAFFAFLQYQRNQGNTVKVGNKKLN</sequence>
<keyword evidence="1" id="KW-0812">Transmembrane</keyword>